<keyword evidence="8" id="KW-1185">Reference proteome</keyword>
<dbReference type="Pfam" id="PF06607">
    <property type="entry name" value="Prokineticin"/>
    <property type="match status" value="1"/>
</dbReference>
<dbReference type="AlphaFoldDB" id="A0AAV2AW50"/>
<evidence type="ECO:0000313" key="7">
    <source>
        <dbReference type="EMBL" id="CAL1288293.1"/>
    </source>
</evidence>
<dbReference type="Proteomes" id="UP001497382">
    <property type="component" value="Unassembled WGS sequence"/>
</dbReference>
<feature type="compositionally biased region" description="Acidic residues" evidence="4">
    <location>
        <begin position="107"/>
        <end position="119"/>
    </location>
</feature>
<dbReference type="GO" id="GO:0016042">
    <property type="term" value="P:lipid catabolic process"/>
    <property type="evidence" value="ECO:0007669"/>
    <property type="project" value="InterPro"/>
</dbReference>
<name>A0AAV2AW50_9ARAC</name>
<dbReference type="InterPro" id="IPR023569">
    <property type="entry name" value="Prokineticin_domain"/>
</dbReference>
<dbReference type="Gene3D" id="2.10.80.10">
    <property type="entry name" value="Lipase, subunit A"/>
    <property type="match status" value="1"/>
</dbReference>
<gene>
    <name evidence="7" type="ORF">LARSCL_LOCUS15264</name>
</gene>
<evidence type="ECO:0000256" key="5">
    <source>
        <dbReference type="SAM" id="SignalP"/>
    </source>
</evidence>
<feature type="domain" description="Prokineticin" evidence="6">
    <location>
        <begin position="3"/>
        <end position="87"/>
    </location>
</feature>
<accession>A0AAV2AW50</accession>
<evidence type="ECO:0000259" key="6">
    <source>
        <dbReference type="Pfam" id="PF06607"/>
    </source>
</evidence>
<dbReference type="PANTHER" id="PTHR10041">
    <property type="entry name" value="COLIPASE"/>
    <property type="match status" value="1"/>
</dbReference>
<keyword evidence="2" id="KW-0964">Secreted</keyword>
<sequence length="119" mass="13239">MKFYLSAILLLLAFSAYADAFGMWKGGCKSDDDCKETQCCIKQYGTAYGQCMKRPQEGEMCIPQNKFNQMYQQNSCPCPEGLECSSGGKSKSMNYALPPVCRPIPETTEEPTTESNETD</sequence>
<feature type="region of interest" description="Disordered" evidence="4">
    <location>
        <begin position="97"/>
        <end position="119"/>
    </location>
</feature>
<comment type="subcellular location">
    <subcellularLocation>
        <location evidence="1">Secreted</location>
    </subcellularLocation>
</comment>
<keyword evidence="5" id="KW-0732">Signal</keyword>
<comment type="caution">
    <text evidence="7">The sequence shown here is derived from an EMBL/GenBank/DDBJ whole genome shotgun (WGS) entry which is preliminary data.</text>
</comment>
<dbReference type="PANTHER" id="PTHR10041:SF5">
    <property type="entry name" value="LEUCINE-RICH COLIPASE-LIKE PROTEIN 1"/>
    <property type="match status" value="1"/>
</dbReference>
<keyword evidence="3" id="KW-1015">Disulfide bond</keyword>
<dbReference type="GO" id="GO:0008047">
    <property type="term" value="F:enzyme activator activity"/>
    <property type="evidence" value="ECO:0007669"/>
    <property type="project" value="InterPro"/>
</dbReference>
<proteinExistence type="predicted"/>
<evidence type="ECO:0000256" key="2">
    <source>
        <dbReference type="ARBA" id="ARBA00022525"/>
    </source>
</evidence>
<evidence type="ECO:0000313" key="8">
    <source>
        <dbReference type="Proteomes" id="UP001497382"/>
    </source>
</evidence>
<evidence type="ECO:0000256" key="3">
    <source>
        <dbReference type="ARBA" id="ARBA00023157"/>
    </source>
</evidence>
<evidence type="ECO:0000256" key="1">
    <source>
        <dbReference type="ARBA" id="ARBA00004613"/>
    </source>
</evidence>
<feature type="chain" id="PRO_5043729678" description="Prokineticin domain-containing protein" evidence="5">
    <location>
        <begin position="21"/>
        <end position="119"/>
    </location>
</feature>
<organism evidence="7 8">
    <name type="scientific">Larinioides sclopetarius</name>
    <dbReference type="NCBI Taxonomy" id="280406"/>
    <lineage>
        <taxon>Eukaryota</taxon>
        <taxon>Metazoa</taxon>
        <taxon>Ecdysozoa</taxon>
        <taxon>Arthropoda</taxon>
        <taxon>Chelicerata</taxon>
        <taxon>Arachnida</taxon>
        <taxon>Araneae</taxon>
        <taxon>Araneomorphae</taxon>
        <taxon>Entelegynae</taxon>
        <taxon>Araneoidea</taxon>
        <taxon>Araneidae</taxon>
        <taxon>Larinioides</taxon>
    </lineage>
</organism>
<feature type="signal peptide" evidence="5">
    <location>
        <begin position="1"/>
        <end position="20"/>
    </location>
</feature>
<reference evidence="7 8" key="1">
    <citation type="submission" date="2024-04" db="EMBL/GenBank/DDBJ databases">
        <authorList>
            <person name="Rising A."/>
            <person name="Reimegard J."/>
            <person name="Sonavane S."/>
            <person name="Akerstrom W."/>
            <person name="Nylinder S."/>
            <person name="Hedman E."/>
            <person name="Kallberg Y."/>
        </authorList>
    </citation>
    <scope>NUCLEOTIDE SEQUENCE [LARGE SCALE GENOMIC DNA]</scope>
</reference>
<dbReference type="GO" id="GO:0007586">
    <property type="term" value="P:digestion"/>
    <property type="evidence" value="ECO:0007669"/>
    <property type="project" value="InterPro"/>
</dbReference>
<protein>
    <recommendedName>
        <fullName evidence="6">Prokineticin domain-containing protein</fullName>
    </recommendedName>
</protein>
<dbReference type="GO" id="GO:0005576">
    <property type="term" value="C:extracellular region"/>
    <property type="evidence" value="ECO:0007669"/>
    <property type="project" value="UniProtKB-SubCell"/>
</dbReference>
<dbReference type="EMBL" id="CAXIEN010000229">
    <property type="protein sequence ID" value="CAL1288293.1"/>
    <property type="molecule type" value="Genomic_DNA"/>
</dbReference>
<dbReference type="InterPro" id="IPR001981">
    <property type="entry name" value="Colipase"/>
</dbReference>
<evidence type="ECO:0000256" key="4">
    <source>
        <dbReference type="SAM" id="MobiDB-lite"/>
    </source>
</evidence>